<dbReference type="PANTHER" id="PTHR42208:SF1">
    <property type="entry name" value="HEAVY METAL TRANSPORTER"/>
    <property type="match status" value="1"/>
</dbReference>
<dbReference type="RefSeq" id="WP_136550970.1">
    <property type="nucleotide sequence ID" value="NZ_STGJ01000001.1"/>
</dbReference>
<keyword evidence="4" id="KW-1185">Reference proteome</keyword>
<dbReference type="OrthoDB" id="9798690at2"/>
<dbReference type="InterPro" id="IPR039447">
    <property type="entry name" value="UreH-like_TM_dom"/>
</dbReference>
<sequence>MLETSYLALLMAGLLGGGHCLGMCGGIVAALSAGGQGRVPWPLLLGYNTGRVASYTLVGALLGAAGALLLEHAAFTSVRVALFVVANLVIVLMGLYIAGWSGWTTRIERLGVPLWRRLQPLARKLIPVRSPQQALLVGALWGWLPCGLVYSASLSALASGSASGGALAMLAFGAGTLPNLLLMGWFASRLRAWLQKPWLRRVAGLAVVASGAWPLARLLISAAH</sequence>
<accession>A0A4T0V5T0</accession>
<feature type="domain" description="Urease accessory protein UreH-like transmembrane" evidence="2">
    <location>
        <begin position="9"/>
        <end position="213"/>
    </location>
</feature>
<name>A0A4T0V5T0_9NEIS</name>
<keyword evidence="1" id="KW-0812">Transmembrane</keyword>
<feature type="transmembrane region" description="Helical" evidence="1">
    <location>
        <begin position="80"/>
        <end position="99"/>
    </location>
</feature>
<keyword evidence="1" id="KW-0472">Membrane</keyword>
<feature type="transmembrane region" description="Helical" evidence="1">
    <location>
        <begin position="165"/>
        <end position="186"/>
    </location>
</feature>
<keyword evidence="1" id="KW-1133">Transmembrane helix</keyword>
<evidence type="ECO:0000259" key="2">
    <source>
        <dbReference type="Pfam" id="PF13386"/>
    </source>
</evidence>
<dbReference type="AlphaFoldDB" id="A0A4T0V5T0"/>
<dbReference type="PANTHER" id="PTHR42208">
    <property type="entry name" value="HEAVY METAL TRANSPORTER-RELATED"/>
    <property type="match status" value="1"/>
</dbReference>
<dbReference type="Pfam" id="PF13386">
    <property type="entry name" value="DsbD_2"/>
    <property type="match status" value="1"/>
</dbReference>
<evidence type="ECO:0000313" key="4">
    <source>
        <dbReference type="Proteomes" id="UP000308891"/>
    </source>
</evidence>
<feature type="transmembrane region" description="Helical" evidence="1">
    <location>
        <begin position="198"/>
        <end position="220"/>
    </location>
</feature>
<gene>
    <name evidence="3" type="ORF">E5K04_00660</name>
</gene>
<evidence type="ECO:0000256" key="1">
    <source>
        <dbReference type="SAM" id="Phobius"/>
    </source>
</evidence>
<organism evidence="3 4">
    <name type="scientific">Crenobacter intestini</name>
    <dbReference type="NCBI Taxonomy" id="2563443"/>
    <lineage>
        <taxon>Bacteria</taxon>
        <taxon>Pseudomonadati</taxon>
        <taxon>Pseudomonadota</taxon>
        <taxon>Betaproteobacteria</taxon>
        <taxon>Neisseriales</taxon>
        <taxon>Neisseriaceae</taxon>
        <taxon>Crenobacter</taxon>
    </lineage>
</organism>
<protein>
    <submittedName>
        <fullName evidence="3">Sulfite exporter TauE/SafE family protein</fullName>
    </submittedName>
</protein>
<reference evidence="3 4" key="1">
    <citation type="submission" date="2019-04" db="EMBL/GenBank/DDBJ databases">
        <title>Crenobacter sp. nov.</title>
        <authorList>
            <person name="Shi S."/>
        </authorList>
    </citation>
    <scope>NUCLEOTIDE SEQUENCE [LARGE SCALE GENOMIC DNA]</scope>
    <source>
        <strain evidence="3 4">GY 70310</strain>
    </source>
</reference>
<feature type="transmembrane region" description="Helical" evidence="1">
    <location>
        <begin position="6"/>
        <end position="31"/>
    </location>
</feature>
<proteinExistence type="predicted"/>
<evidence type="ECO:0000313" key="3">
    <source>
        <dbReference type="EMBL" id="TIC86959.1"/>
    </source>
</evidence>
<dbReference type="Proteomes" id="UP000308891">
    <property type="component" value="Unassembled WGS sequence"/>
</dbReference>
<dbReference type="EMBL" id="STGJ01000001">
    <property type="protein sequence ID" value="TIC86959.1"/>
    <property type="molecule type" value="Genomic_DNA"/>
</dbReference>
<comment type="caution">
    <text evidence="3">The sequence shown here is derived from an EMBL/GenBank/DDBJ whole genome shotgun (WGS) entry which is preliminary data.</text>
</comment>
<feature type="transmembrane region" description="Helical" evidence="1">
    <location>
        <begin position="52"/>
        <end position="74"/>
    </location>
</feature>
<feature type="transmembrane region" description="Helical" evidence="1">
    <location>
        <begin position="134"/>
        <end position="153"/>
    </location>
</feature>